<evidence type="ECO:0000313" key="5">
    <source>
        <dbReference type="Proteomes" id="UP000315252"/>
    </source>
</evidence>
<dbReference type="InterPro" id="IPR045851">
    <property type="entry name" value="AMP-bd_C_sf"/>
</dbReference>
<dbReference type="AlphaFoldDB" id="A0A545TP75"/>
<dbReference type="PANTHER" id="PTHR43767:SF9">
    <property type="entry name" value="LONG-CHAIN-FATTY-ACID--COA LIGASE"/>
    <property type="match status" value="1"/>
</dbReference>
<keyword evidence="1" id="KW-1133">Transmembrane helix</keyword>
<feature type="domain" description="AMP-binding enzyme C-terminal" evidence="3">
    <location>
        <begin position="510"/>
        <end position="584"/>
    </location>
</feature>
<dbReference type="Pfam" id="PF00501">
    <property type="entry name" value="AMP-binding"/>
    <property type="match status" value="1"/>
</dbReference>
<dbReference type="PROSITE" id="PS00455">
    <property type="entry name" value="AMP_BINDING"/>
    <property type="match status" value="1"/>
</dbReference>
<keyword evidence="1" id="KW-0472">Membrane</keyword>
<proteinExistence type="predicted"/>
<dbReference type="OrthoDB" id="9803968at2"/>
<evidence type="ECO:0000259" key="2">
    <source>
        <dbReference type="Pfam" id="PF00501"/>
    </source>
</evidence>
<dbReference type="EMBL" id="VHSH01000005">
    <property type="protein sequence ID" value="TQV79022.1"/>
    <property type="molecule type" value="Genomic_DNA"/>
</dbReference>
<dbReference type="Gene3D" id="2.30.38.10">
    <property type="entry name" value="Luciferase, Domain 3"/>
    <property type="match status" value="1"/>
</dbReference>
<gene>
    <name evidence="4" type="ORF">FKG95_15170</name>
</gene>
<protein>
    <submittedName>
        <fullName evidence="4">Long-chain fatty acid--CoA ligase</fullName>
    </submittedName>
</protein>
<sequence>MPDSLQPVTPVLQSAHACDCQDRRRPQCACLRSGVADVTLASELSTPWSGQYPSNIDWHAPVSDEPMPAVLDRQAALHGDRSCVNFLGRISSYSEISALSDRMAKGLQDMGVGKGDRVGLFLPNTPYAVIAFYGVLKAGGVVVNFNPLYADEEVRKQIDDSGVKIMVTLDLKLMLPKLQRMLGRPPLEKIIVCSMSAALPFPKAQLFKVFKYSEIAAVKDAEGIVSYDRVIDNDGDYLRHEVDSRSDVAVLQYTGGTTGVPKGAMLTHANIAINARQVALWDGEPADYQEKVLGVLPLFHVFAMTVVMNAAIIVGAEMILLPRFEVITTLKTIQKTKPTQFPGVPTLFNAIDQEPTVDKYDLSSIDICISGGAPLPVKVKQAFEGRTGCKLVEGYGLSESSPVAACNPVEGINKEGSIGLPLPQTYLEIRGLDDPDKLMPVGESGEICIVGPQVMVGYWGRPDETARTIRNGRLHTGDIGYMDEEGFTFIIDRLKDLILCSGYNVYPRTIEEAIYRHPAVAEVTVVGIPDEYRGEAPKAFIRLKDDQMLEVEELKAFLKDKISPIEMPQEIEFRAELPKTMIGKLSKKELVAEEEQKRAEGTS</sequence>
<dbReference type="Pfam" id="PF13193">
    <property type="entry name" value="AMP-binding_C"/>
    <property type="match status" value="1"/>
</dbReference>
<reference evidence="4 5" key="1">
    <citation type="submission" date="2019-06" db="EMBL/GenBank/DDBJ databases">
        <title>Whole genome sequence for Rhodospirillaceae sp. R148.</title>
        <authorList>
            <person name="Wang G."/>
        </authorList>
    </citation>
    <scope>NUCLEOTIDE SEQUENCE [LARGE SCALE GENOMIC DNA]</scope>
    <source>
        <strain evidence="4 5">R148</strain>
    </source>
</reference>
<evidence type="ECO:0000313" key="4">
    <source>
        <dbReference type="EMBL" id="TQV79022.1"/>
    </source>
</evidence>
<keyword evidence="5" id="KW-1185">Reference proteome</keyword>
<keyword evidence="4" id="KW-0436">Ligase</keyword>
<feature type="transmembrane region" description="Helical" evidence="1">
    <location>
        <begin position="298"/>
        <end position="321"/>
    </location>
</feature>
<feature type="domain" description="AMP-dependent synthetase/ligase" evidence="2">
    <location>
        <begin position="71"/>
        <end position="459"/>
    </location>
</feature>
<name>A0A545TP75_9PROT</name>
<keyword evidence="1" id="KW-0812">Transmembrane</keyword>
<dbReference type="Proteomes" id="UP000315252">
    <property type="component" value="Unassembled WGS sequence"/>
</dbReference>
<dbReference type="GO" id="GO:0016877">
    <property type="term" value="F:ligase activity, forming carbon-sulfur bonds"/>
    <property type="evidence" value="ECO:0007669"/>
    <property type="project" value="UniProtKB-ARBA"/>
</dbReference>
<accession>A0A545TP75</accession>
<organism evidence="4 5">
    <name type="scientific">Denitrobaculum tricleocarpae</name>
    <dbReference type="NCBI Taxonomy" id="2591009"/>
    <lineage>
        <taxon>Bacteria</taxon>
        <taxon>Pseudomonadati</taxon>
        <taxon>Pseudomonadota</taxon>
        <taxon>Alphaproteobacteria</taxon>
        <taxon>Rhodospirillales</taxon>
        <taxon>Rhodospirillaceae</taxon>
        <taxon>Denitrobaculum</taxon>
    </lineage>
</organism>
<dbReference type="PANTHER" id="PTHR43767">
    <property type="entry name" value="LONG-CHAIN-FATTY-ACID--COA LIGASE"/>
    <property type="match status" value="1"/>
</dbReference>
<comment type="caution">
    <text evidence="4">The sequence shown here is derived from an EMBL/GenBank/DDBJ whole genome shotgun (WGS) entry which is preliminary data.</text>
</comment>
<dbReference type="CDD" id="cd05936">
    <property type="entry name" value="FC-FACS_FadD_like"/>
    <property type="match status" value="1"/>
</dbReference>
<dbReference type="SUPFAM" id="SSF56801">
    <property type="entry name" value="Acetyl-CoA synthetase-like"/>
    <property type="match status" value="1"/>
</dbReference>
<dbReference type="InterPro" id="IPR000873">
    <property type="entry name" value="AMP-dep_synth/lig_dom"/>
</dbReference>
<evidence type="ECO:0000259" key="3">
    <source>
        <dbReference type="Pfam" id="PF13193"/>
    </source>
</evidence>
<dbReference type="InterPro" id="IPR050237">
    <property type="entry name" value="ATP-dep_AMP-bd_enzyme"/>
</dbReference>
<dbReference type="InterPro" id="IPR025110">
    <property type="entry name" value="AMP-bd_C"/>
</dbReference>
<evidence type="ECO:0000256" key="1">
    <source>
        <dbReference type="SAM" id="Phobius"/>
    </source>
</evidence>
<dbReference type="Gene3D" id="3.40.50.980">
    <property type="match status" value="2"/>
</dbReference>
<dbReference type="InterPro" id="IPR020845">
    <property type="entry name" value="AMP-binding_CS"/>
</dbReference>
<dbReference type="Gene3D" id="3.30.300.30">
    <property type="match status" value="1"/>
</dbReference>